<dbReference type="Gene3D" id="3.40.50.300">
    <property type="entry name" value="P-loop containing nucleotide triphosphate hydrolases"/>
    <property type="match status" value="2"/>
</dbReference>
<dbReference type="SMART" id="SM00175">
    <property type="entry name" value="RAB"/>
    <property type="match status" value="1"/>
</dbReference>
<dbReference type="SMART" id="SM00173">
    <property type="entry name" value="RAS"/>
    <property type="match status" value="1"/>
</dbReference>
<dbReference type="Proteomes" id="UP000823872">
    <property type="component" value="Chromosome E1"/>
</dbReference>
<protein>
    <submittedName>
        <fullName evidence="2">RAS like family 10 member B</fullName>
    </submittedName>
</protein>
<organism evidence="2 3">
    <name type="scientific">Felis catus</name>
    <name type="common">Cat</name>
    <name type="synonym">Felis silvestris catus</name>
    <dbReference type="NCBI Taxonomy" id="9685"/>
    <lineage>
        <taxon>Eukaryota</taxon>
        <taxon>Metazoa</taxon>
        <taxon>Chordata</taxon>
        <taxon>Craniata</taxon>
        <taxon>Vertebrata</taxon>
        <taxon>Euteleostomi</taxon>
        <taxon>Mammalia</taxon>
        <taxon>Eutheria</taxon>
        <taxon>Laurasiatheria</taxon>
        <taxon>Carnivora</taxon>
        <taxon>Feliformia</taxon>
        <taxon>Felidae</taxon>
        <taxon>Felinae</taxon>
        <taxon>Felis</taxon>
    </lineage>
</organism>
<keyword evidence="3" id="KW-1185">Reference proteome</keyword>
<dbReference type="InterPro" id="IPR027417">
    <property type="entry name" value="P-loop_NTPase"/>
</dbReference>
<keyword evidence="1" id="KW-0547">Nucleotide-binding</keyword>
<evidence type="ECO:0000313" key="3">
    <source>
        <dbReference type="Proteomes" id="UP000823872"/>
    </source>
</evidence>
<reference evidence="2" key="2">
    <citation type="submission" date="2025-08" db="UniProtKB">
        <authorList>
            <consortium name="Ensembl"/>
        </authorList>
    </citation>
    <scope>IDENTIFICATION</scope>
    <source>
        <strain evidence="2">breed Abyssinian</strain>
    </source>
</reference>
<reference evidence="2 3" key="1">
    <citation type="submission" date="2021-02" db="EMBL/GenBank/DDBJ databases">
        <title>Safari Cat Assemblies.</title>
        <authorList>
            <person name="Bredemeyer K.R."/>
            <person name="Murphy W.J."/>
        </authorList>
    </citation>
    <scope>NUCLEOTIDE SEQUENCE [LARGE SCALE GENOMIC DNA]</scope>
</reference>
<dbReference type="InterPro" id="IPR052661">
    <property type="entry name" value="Ras-like_GTPase_Reg"/>
</dbReference>
<dbReference type="PROSITE" id="PS51421">
    <property type="entry name" value="RAS"/>
    <property type="match status" value="1"/>
</dbReference>
<dbReference type="Ensembl" id="ENSFCTT00005052156.1">
    <property type="protein sequence ID" value="ENSFCTP00005038238.1"/>
    <property type="gene ID" value="ENSFCTG00005018150.1"/>
</dbReference>
<proteinExistence type="predicted"/>
<dbReference type="PANTHER" id="PTHR46350:SF1">
    <property type="entry name" value="RAS-LIKE PROTEIN FAMILY MEMBER 10B"/>
    <property type="match status" value="1"/>
</dbReference>
<gene>
    <name evidence="2" type="primary">RASL10B</name>
</gene>
<dbReference type="PANTHER" id="PTHR46350">
    <property type="entry name" value="RAS LIKE FAMILY 10 MEMBER B-RELATED"/>
    <property type="match status" value="1"/>
</dbReference>
<evidence type="ECO:0000313" key="2">
    <source>
        <dbReference type="Ensembl" id="ENSFCTP00005038238.1"/>
    </source>
</evidence>
<evidence type="ECO:0000256" key="1">
    <source>
        <dbReference type="ARBA" id="ARBA00022741"/>
    </source>
</evidence>
<reference evidence="2" key="3">
    <citation type="submission" date="2025-09" db="UniProtKB">
        <authorList>
            <consortium name="Ensembl"/>
        </authorList>
    </citation>
    <scope>IDENTIFICATION</scope>
    <source>
        <strain evidence="2">breed Abyssinian</strain>
    </source>
</reference>
<dbReference type="GeneTree" id="ENSGT00940000160764"/>
<dbReference type="PROSITE" id="PS51419">
    <property type="entry name" value="RAB"/>
    <property type="match status" value="1"/>
</dbReference>
<sequence length="325" mass="35656">MPRLFPSNSPERVDFCAGSVASGRICSPGGGRRGPGAKQGQQWWVLTVAEPPAPGICSPGEPQAAARTRWRSGAGGMVSTYRVAVLGARGVGKSAIVRQFLYNEFSEVCVPTTARRLYLPAVVMNGHVHDLQILDFPPISTFPVNTLQAPPHPEQWAGGQAGSPLEEAACWGRGGLSPSKAGSCSLSPAKGWKKEWADACCRGLRSVHAYILVYDICCFDSFEYVKTIRQQILETRVIGTSETPIIIVGNKRDLQRGRVIPRWNVSHLVRKTWKCGYVECSAKYNWHILLLFSELLKSVGCARCKHVHAALRFQGALRRNRCAIM</sequence>
<dbReference type="InterPro" id="IPR001806">
    <property type="entry name" value="Small_GTPase"/>
</dbReference>
<name>A0ABI7YWA0_FELCA</name>
<dbReference type="Pfam" id="PF00071">
    <property type="entry name" value="Ras"/>
    <property type="match status" value="2"/>
</dbReference>
<dbReference type="PRINTS" id="PR00449">
    <property type="entry name" value="RASTRNSFRMNG"/>
</dbReference>
<accession>A0ABI7YWA0</accession>
<dbReference type="SUPFAM" id="SSF52540">
    <property type="entry name" value="P-loop containing nucleoside triphosphate hydrolases"/>
    <property type="match status" value="1"/>
</dbReference>